<evidence type="ECO:0000313" key="2">
    <source>
        <dbReference type="EMBL" id="CAK0899769.1"/>
    </source>
</evidence>
<protein>
    <recommendedName>
        <fullName evidence="4">Pre-mRNA-splicing factor SLU7</fullName>
    </recommendedName>
</protein>
<feature type="non-terminal residue" evidence="2">
    <location>
        <position position="113"/>
    </location>
</feature>
<proteinExistence type="predicted"/>
<feature type="compositionally biased region" description="Basic and acidic residues" evidence="1">
    <location>
        <begin position="81"/>
        <end position="90"/>
    </location>
</feature>
<keyword evidence="3" id="KW-1185">Reference proteome</keyword>
<evidence type="ECO:0008006" key="4">
    <source>
        <dbReference type="Google" id="ProtNLM"/>
    </source>
</evidence>
<organism evidence="2 3">
    <name type="scientific">Prorocentrum cordatum</name>
    <dbReference type="NCBI Taxonomy" id="2364126"/>
    <lineage>
        <taxon>Eukaryota</taxon>
        <taxon>Sar</taxon>
        <taxon>Alveolata</taxon>
        <taxon>Dinophyceae</taxon>
        <taxon>Prorocentrales</taxon>
        <taxon>Prorocentraceae</taxon>
        <taxon>Prorocentrum</taxon>
    </lineage>
</organism>
<dbReference type="EMBL" id="CAUYUJ010020661">
    <property type="protein sequence ID" value="CAK0899769.1"/>
    <property type="molecule type" value="Genomic_DNA"/>
</dbReference>
<comment type="caution">
    <text evidence="2">The sequence shown here is derived from an EMBL/GenBank/DDBJ whole genome shotgun (WGS) entry which is preliminary data.</text>
</comment>
<dbReference type="Proteomes" id="UP001189429">
    <property type="component" value="Unassembled WGS sequence"/>
</dbReference>
<evidence type="ECO:0000313" key="3">
    <source>
        <dbReference type="Proteomes" id="UP001189429"/>
    </source>
</evidence>
<accession>A0ABN9XJ21</accession>
<evidence type="ECO:0000256" key="1">
    <source>
        <dbReference type="SAM" id="MobiDB-lite"/>
    </source>
</evidence>
<feature type="region of interest" description="Disordered" evidence="1">
    <location>
        <begin position="58"/>
        <end position="92"/>
    </location>
</feature>
<reference evidence="2" key="1">
    <citation type="submission" date="2023-10" db="EMBL/GenBank/DDBJ databases">
        <authorList>
            <person name="Chen Y."/>
            <person name="Shah S."/>
            <person name="Dougan E. K."/>
            <person name="Thang M."/>
            <person name="Chan C."/>
        </authorList>
    </citation>
    <scope>NUCLEOTIDE SEQUENCE [LARGE SCALE GENOMIC DNA]</scope>
</reference>
<sequence length="113" mass="12251">MAPGPPELRVLRGLKMPFWGCSCGRDNKLGIAHRVLLREEYNGGLEEQLRALTKQMASLAQRPSSTAPGGPAAGGGGSIRKGHDDGDKNAFHQKAVLQANINYHEKAFEERSK</sequence>
<name>A0ABN9XJ21_9DINO</name>
<gene>
    <name evidence="2" type="ORF">PCOR1329_LOCUS77209</name>
</gene>